<dbReference type="Proteomes" id="UP000555828">
    <property type="component" value="Unassembled WGS sequence"/>
</dbReference>
<keyword evidence="3" id="KW-1185">Reference proteome</keyword>
<comment type="caution">
    <text evidence="2">The sequence shown here is derived from an EMBL/GenBank/DDBJ whole genome shotgun (WGS) entry which is preliminary data.</text>
</comment>
<evidence type="ECO:0000313" key="2">
    <source>
        <dbReference type="EMBL" id="MBB6062416.1"/>
    </source>
</evidence>
<evidence type="ECO:0000313" key="3">
    <source>
        <dbReference type="Proteomes" id="UP000555828"/>
    </source>
</evidence>
<protein>
    <submittedName>
        <fullName evidence="2">Uncharacterized protein</fullName>
    </submittedName>
</protein>
<accession>A0A841GFK7</accession>
<dbReference type="EMBL" id="JACHEX010000002">
    <property type="protein sequence ID" value="MBB6062416.1"/>
    <property type="molecule type" value="Genomic_DNA"/>
</dbReference>
<proteinExistence type="predicted"/>
<keyword evidence="1" id="KW-0732">Signal</keyword>
<gene>
    <name evidence="2" type="ORF">HNP65_000854</name>
</gene>
<reference evidence="2 3" key="1">
    <citation type="submission" date="2020-08" db="EMBL/GenBank/DDBJ databases">
        <title>Genomic Encyclopedia of Type Strains, Phase IV (KMG-IV): sequencing the most valuable type-strain genomes for metagenomic binning, comparative biology and taxonomic classification.</title>
        <authorList>
            <person name="Goeker M."/>
        </authorList>
    </citation>
    <scope>NUCLEOTIDE SEQUENCE [LARGE SCALE GENOMIC DNA]</scope>
    <source>
        <strain evidence="2 3">DSM 13481</strain>
    </source>
</reference>
<organism evidence="2 3">
    <name type="scientific">Thermosipho japonicus</name>
    <dbReference type="NCBI Taxonomy" id="90323"/>
    <lineage>
        <taxon>Bacteria</taxon>
        <taxon>Thermotogati</taxon>
        <taxon>Thermotogota</taxon>
        <taxon>Thermotogae</taxon>
        <taxon>Thermotogales</taxon>
        <taxon>Fervidobacteriaceae</taxon>
        <taxon>Thermosipho</taxon>
    </lineage>
</organism>
<name>A0A841GFK7_9BACT</name>
<feature type="signal peptide" evidence="1">
    <location>
        <begin position="1"/>
        <end position="19"/>
    </location>
</feature>
<dbReference type="AlphaFoldDB" id="A0A841GFK7"/>
<evidence type="ECO:0000256" key="1">
    <source>
        <dbReference type="SAM" id="SignalP"/>
    </source>
</evidence>
<dbReference type="RefSeq" id="WP_184619096.1">
    <property type="nucleotide sequence ID" value="NZ_JACHEX010000002.1"/>
</dbReference>
<feature type="chain" id="PRO_5032641474" evidence="1">
    <location>
        <begin position="20"/>
        <end position="433"/>
    </location>
</feature>
<sequence>MKKFLVVLLSLFVLTALFAGTATPVVSWSGSASFTLGIDEKGVDIDSALIKPSVTVSPTSDTEFGLTLGIDVIGKSLTIKSISFENDIFSLDYTKGTAGFQYFVTPDKDGNYLLNAEDNISLTLKAVDGLTVVFQDVVSEVDYNTGTPTTHKWFDDFVGVTYSVANVNLAAAFYDADEATETNLYQYGLNANTSLDLGFATLELDGVAGIVDASSTFAYGIDESLKAEFSFVTLTQSFVWKQNVSQFAFARDNDASSVSVKAAVEYSMPSTVTISGDVSFKIASLATPSEFTVPVNFKVAYTNMFDASLALGWKDVVNAATSIKMTLAAGYKDDMVAVNASAEWADLVGAATAVDLNADVSVTPIDALTLGAAVRYASEELGYNVNANYAFDDNTTFTVFYGTLYGDADKDGRTDIHKDDAQWYAKLSWSTSF</sequence>